<dbReference type="AlphaFoldDB" id="A0AAV4VJM3"/>
<evidence type="ECO:0000313" key="1">
    <source>
        <dbReference type="EMBL" id="GIY70066.1"/>
    </source>
</evidence>
<reference evidence="1 2" key="1">
    <citation type="submission" date="2021-06" db="EMBL/GenBank/DDBJ databases">
        <title>Caerostris extrusa draft genome.</title>
        <authorList>
            <person name="Kono N."/>
            <person name="Arakawa K."/>
        </authorList>
    </citation>
    <scope>NUCLEOTIDE SEQUENCE [LARGE SCALE GENOMIC DNA]</scope>
</reference>
<name>A0AAV4VJM3_CAEEX</name>
<gene>
    <name evidence="1" type="ORF">CEXT_136251</name>
</gene>
<comment type="caution">
    <text evidence="1">The sequence shown here is derived from an EMBL/GenBank/DDBJ whole genome shotgun (WGS) entry which is preliminary data.</text>
</comment>
<dbReference type="EMBL" id="BPLR01014619">
    <property type="protein sequence ID" value="GIY70066.1"/>
    <property type="molecule type" value="Genomic_DNA"/>
</dbReference>
<proteinExistence type="predicted"/>
<dbReference type="Proteomes" id="UP001054945">
    <property type="component" value="Unassembled WGS sequence"/>
</dbReference>
<evidence type="ECO:0000313" key="2">
    <source>
        <dbReference type="Proteomes" id="UP001054945"/>
    </source>
</evidence>
<keyword evidence="2" id="KW-1185">Reference proteome</keyword>
<organism evidence="1 2">
    <name type="scientific">Caerostris extrusa</name>
    <name type="common">Bark spider</name>
    <name type="synonym">Caerostris bankana</name>
    <dbReference type="NCBI Taxonomy" id="172846"/>
    <lineage>
        <taxon>Eukaryota</taxon>
        <taxon>Metazoa</taxon>
        <taxon>Ecdysozoa</taxon>
        <taxon>Arthropoda</taxon>
        <taxon>Chelicerata</taxon>
        <taxon>Arachnida</taxon>
        <taxon>Araneae</taxon>
        <taxon>Araneomorphae</taxon>
        <taxon>Entelegynae</taxon>
        <taxon>Araneoidea</taxon>
        <taxon>Araneidae</taxon>
        <taxon>Caerostris</taxon>
    </lineage>
</organism>
<accession>A0AAV4VJM3</accession>
<sequence>MEPLQVAGEEETGHLGCLSALHLPGNCRSATIVLVLQVHSWRSIKSGIKSNTYAFSRNVQEILLRHLVQKRYSFGSRSRRFGDCGSFKNNNFEKKCSLLDIIQFLAKNRN</sequence>
<protein>
    <submittedName>
        <fullName evidence="1">Uncharacterized protein</fullName>
    </submittedName>
</protein>